<gene>
    <name evidence="3" type="ORF">U9M48_042212</name>
</gene>
<organism evidence="3 4">
    <name type="scientific">Paspalum notatum var. saurae</name>
    <dbReference type="NCBI Taxonomy" id="547442"/>
    <lineage>
        <taxon>Eukaryota</taxon>
        <taxon>Viridiplantae</taxon>
        <taxon>Streptophyta</taxon>
        <taxon>Embryophyta</taxon>
        <taxon>Tracheophyta</taxon>
        <taxon>Spermatophyta</taxon>
        <taxon>Magnoliopsida</taxon>
        <taxon>Liliopsida</taxon>
        <taxon>Poales</taxon>
        <taxon>Poaceae</taxon>
        <taxon>PACMAD clade</taxon>
        <taxon>Panicoideae</taxon>
        <taxon>Andropogonodae</taxon>
        <taxon>Paspaleae</taxon>
        <taxon>Paspalinae</taxon>
        <taxon>Paspalum</taxon>
    </lineage>
</organism>
<sequence>MVSMGPACHRLYLDGAAAARKPAPYRSLSTGTDGEPHGRRPRGHPGPPPDPQRPRRLGRAACACACACACPTFRRVRASHPPLLLGFLLNYRAPFRPARPPYPSAPASRAVARAADFTFSFLPDQPPTSPSSSSAPTRRWEIRDARDGRVLLDLLLRDDGQARHAIFADVAVCDPVFRRFVVLPPIPDDLASAVQRPHVLILPGRKFEVFLLPLLPHEEETSFRVVWMAQCRTKLVMFIFSSVTGQWQSVASPTLQDLNLVTSSMDDPFLFHRSYAYGCFYWMMSVSPNFLVLDMATMEFSLLEYPPGFSWQESAIVEAGDGRLGMFSFNAKYGESFHLETFSTIRPYQAEGANEWKYIRGAELPYRCRYQMLGVANGRLLMKGEVHMEGDDHSQRLRVRSVALNTDYETVCGMIYGPFNPSPLPFLGYPPSLSSPSICASEPEEDDLREPAASSPTPTERGRRARKPSRRVIREDWVNYR</sequence>
<evidence type="ECO:0000256" key="1">
    <source>
        <dbReference type="SAM" id="MobiDB-lite"/>
    </source>
</evidence>
<dbReference type="Proteomes" id="UP001341281">
    <property type="component" value="Chromosome 10"/>
</dbReference>
<dbReference type="EMBL" id="CP144754">
    <property type="protein sequence ID" value="WVZ96596.1"/>
    <property type="molecule type" value="Genomic_DNA"/>
</dbReference>
<evidence type="ECO:0000313" key="4">
    <source>
        <dbReference type="Proteomes" id="UP001341281"/>
    </source>
</evidence>
<feature type="region of interest" description="Disordered" evidence="1">
    <location>
        <begin position="21"/>
        <end position="55"/>
    </location>
</feature>
<feature type="region of interest" description="Disordered" evidence="1">
    <location>
        <begin position="435"/>
        <end position="469"/>
    </location>
</feature>
<keyword evidence="4" id="KW-1185">Reference proteome</keyword>
<name>A0AAQ3XFY8_PASNO</name>
<dbReference type="PANTHER" id="PTHR31264:SF29">
    <property type="entry name" value="OS07G0554500 PROTEIN"/>
    <property type="match status" value="1"/>
</dbReference>
<evidence type="ECO:0000313" key="3">
    <source>
        <dbReference type="EMBL" id="WVZ96596.1"/>
    </source>
</evidence>
<evidence type="ECO:0000259" key="2">
    <source>
        <dbReference type="Pfam" id="PF23635"/>
    </source>
</evidence>
<feature type="domain" description="F-box protein AT5G49610-like beta-propeller" evidence="2">
    <location>
        <begin position="142"/>
        <end position="314"/>
    </location>
</feature>
<dbReference type="InterPro" id="IPR056594">
    <property type="entry name" value="AT5G49610-like_b-prop"/>
</dbReference>
<accession>A0AAQ3XFY8</accession>
<protein>
    <recommendedName>
        <fullName evidence="2">F-box protein AT5G49610-like beta-propeller domain-containing protein</fullName>
    </recommendedName>
</protein>
<reference evidence="3 4" key="1">
    <citation type="submission" date="2024-02" db="EMBL/GenBank/DDBJ databases">
        <title>High-quality chromosome-scale genome assembly of Pensacola bahiagrass (Paspalum notatum Flugge var. saurae).</title>
        <authorList>
            <person name="Vega J.M."/>
            <person name="Podio M."/>
            <person name="Orjuela J."/>
            <person name="Siena L.A."/>
            <person name="Pessino S.C."/>
            <person name="Combes M.C."/>
            <person name="Mariac C."/>
            <person name="Albertini E."/>
            <person name="Pupilli F."/>
            <person name="Ortiz J.P.A."/>
            <person name="Leblanc O."/>
        </authorList>
    </citation>
    <scope>NUCLEOTIDE SEQUENCE [LARGE SCALE GENOMIC DNA]</scope>
    <source>
        <strain evidence="3">R1</strain>
        <tissue evidence="3">Leaf</tissue>
    </source>
</reference>
<dbReference type="AlphaFoldDB" id="A0AAQ3XFY8"/>
<dbReference type="Pfam" id="PF23635">
    <property type="entry name" value="Beta-prop_AT5G49610-like"/>
    <property type="match status" value="1"/>
</dbReference>
<proteinExistence type="predicted"/>
<dbReference type="PANTHER" id="PTHR31264">
    <property type="entry name" value="OS07G0554500 PROTEIN-RELATED"/>
    <property type="match status" value="1"/>
</dbReference>